<proteinExistence type="predicted"/>
<evidence type="ECO:0000313" key="1">
    <source>
        <dbReference type="EMBL" id="KAG0009486.1"/>
    </source>
</evidence>
<organism evidence="1 2">
    <name type="scientific">Entomortierella chlamydospora</name>
    <dbReference type="NCBI Taxonomy" id="101097"/>
    <lineage>
        <taxon>Eukaryota</taxon>
        <taxon>Fungi</taxon>
        <taxon>Fungi incertae sedis</taxon>
        <taxon>Mucoromycota</taxon>
        <taxon>Mortierellomycotina</taxon>
        <taxon>Mortierellomycetes</taxon>
        <taxon>Mortierellales</taxon>
        <taxon>Mortierellaceae</taxon>
        <taxon>Entomortierella</taxon>
    </lineage>
</organism>
<comment type="caution">
    <text evidence="1">The sequence shown here is derived from an EMBL/GenBank/DDBJ whole genome shotgun (WGS) entry which is preliminary data.</text>
</comment>
<sequence length="86" mass="9644">MDKIFKQVMVRNPETQRTESQGWLEDKPFDLPGFPAKDQIKVSIKSGLLTEQVPGVEVSSSRTVQELSIQENCDDYFHDAGSSNAN</sequence>
<dbReference type="Proteomes" id="UP000703661">
    <property type="component" value="Unassembled WGS sequence"/>
</dbReference>
<dbReference type="AlphaFoldDB" id="A0A9P6MPM9"/>
<evidence type="ECO:0000313" key="2">
    <source>
        <dbReference type="Proteomes" id="UP000703661"/>
    </source>
</evidence>
<protein>
    <submittedName>
        <fullName evidence="1">Uncharacterized protein</fullName>
    </submittedName>
</protein>
<dbReference type="EMBL" id="JAAAID010001574">
    <property type="protein sequence ID" value="KAG0009486.1"/>
    <property type="molecule type" value="Genomic_DNA"/>
</dbReference>
<gene>
    <name evidence="1" type="ORF">BGZ80_002343</name>
</gene>
<name>A0A9P6MPM9_9FUNG</name>
<accession>A0A9P6MPM9</accession>
<keyword evidence="2" id="KW-1185">Reference proteome</keyword>
<reference evidence="1" key="1">
    <citation type="journal article" date="2020" name="Fungal Divers.">
        <title>Resolving the Mortierellaceae phylogeny through synthesis of multi-gene phylogenetics and phylogenomics.</title>
        <authorList>
            <person name="Vandepol N."/>
            <person name="Liber J."/>
            <person name="Desiro A."/>
            <person name="Na H."/>
            <person name="Kennedy M."/>
            <person name="Barry K."/>
            <person name="Grigoriev I.V."/>
            <person name="Miller A.N."/>
            <person name="O'Donnell K."/>
            <person name="Stajich J.E."/>
            <person name="Bonito G."/>
        </authorList>
    </citation>
    <scope>NUCLEOTIDE SEQUENCE</scope>
    <source>
        <strain evidence="1">NRRL 2769</strain>
    </source>
</reference>